<dbReference type="Proteomes" id="UP000275385">
    <property type="component" value="Unassembled WGS sequence"/>
</dbReference>
<reference evidence="1 2" key="1">
    <citation type="submission" date="2018-08" db="EMBL/GenBank/DDBJ databases">
        <title>Draft genome of the lignicolous fungus Coniochaeta pulveracea.</title>
        <authorList>
            <person name="Borstlap C.J."/>
            <person name="De Witt R.N."/>
            <person name="Botha A."/>
            <person name="Volschenk H."/>
        </authorList>
    </citation>
    <scope>NUCLEOTIDE SEQUENCE [LARGE SCALE GENOMIC DNA]</scope>
    <source>
        <strain evidence="1 2">CAB683</strain>
    </source>
</reference>
<comment type="caution">
    <text evidence="1">The sequence shown here is derived from an EMBL/GenBank/DDBJ whole genome shotgun (WGS) entry which is preliminary data.</text>
</comment>
<evidence type="ECO:0000313" key="1">
    <source>
        <dbReference type="EMBL" id="RKU41485.1"/>
    </source>
</evidence>
<protein>
    <submittedName>
        <fullName evidence="1">Uncharacterized protein</fullName>
    </submittedName>
</protein>
<name>A0A420Y0N2_9PEZI</name>
<sequence length="368" mass="41971">MTTPRVNFYVPSAELVDLGPLPQDFRKWNRILQVIADVSLSIADDIYMAADTHRRDIADSEESQQFLQSCLFYREAFLDGPLTHAELLLRPHLAEFKVIGVKTTTMGEFMTTVRDTVKRLDRAIRLFREGYTKNAWGLKVQIPTRGMRVPSASPNQLLFEFLLKPIGAPTQRQKEFLQQLRGMGRGGIMSIAPRRTFTGQKVEQGLPSMYEVAVINNRLVLGAADVYWGKAKSLYREAKDTTRRMRDYRLANIQEQALRAFRHLRAKEQQAQSQPGSEVVRRRVAIRQMSVDNAHISGNVRVRQAFTPAEWEAALPCYFCQGMMGCEAAVEFSNEDKDVELTKVKWEIRGEYAHSCAELEVQLKAQAL</sequence>
<accession>A0A420Y0N2</accession>
<keyword evidence="2" id="KW-1185">Reference proteome</keyword>
<dbReference type="OrthoDB" id="4899475at2759"/>
<dbReference type="AlphaFoldDB" id="A0A420Y0N2"/>
<proteinExistence type="predicted"/>
<evidence type="ECO:0000313" key="2">
    <source>
        <dbReference type="Proteomes" id="UP000275385"/>
    </source>
</evidence>
<organism evidence="1 2">
    <name type="scientific">Coniochaeta pulveracea</name>
    <dbReference type="NCBI Taxonomy" id="177199"/>
    <lineage>
        <taxon>Eukaryota</taxon>
        <taxon>Fungi</taxon>
        <taxon>Dikarya</taxon>
        <taxon>Ascomycota</taxon>
        <taxon>Pezizomycotina</taxon>
        <taxon>Sordariomycetes</taxon>
        <taxon>Sordariomycetidae</taxon>
        <taxon>Coniochaetales</taxon>
        <taxon>Coniochaetaceae</taxon>
        <taxon>Coniochaeta</taxon>
    </lineage>
</organism>
<gene>
    <name evidence="1" type="ORF">DL546_005158</name>
</gene>
<dbReference type="EMBL" id="QVQW01000074">
    <property type="protein sequence ID" value="RKU41485.1"/>
    <property type="molecule type" value="Genomic_DNA"/>
</dbReference>